<proteinExistence type="predicted"/>
<evidence type="ECO:0000313" key="3">
    <source>
        <dbReference type="Proteomes" id="UP000238949"/>
    </source>
</evidence>
<dbReference type="AlphaFoldDB" id="A0A2S9V458"/>
<sequence>MLTVILVCLASSCYFFVEATKAGLAAKQWALVGLLMGPLVWPMFSISRHVRMRKDCGFNNAYMQA</sequence>
<dbReference type="RefSeq" id="WP_105936775.1">
    <property type="nucleotide sequence ID" value="NZ_PVNP01000212.1"/>
</dbReference>
<dbReference type="EMBL" id="PVNP01000212">
    <property type="protein sequence ID" value="PRO71221.1"/>
    <property type="molecule type" value="Genomic_DNA"/>
</dbReference>
<dbReference type="Proteomes" id="UP000238949">
    <property type="component" value="Unassembled WGS sequence"/>
</dbReference>
<keyword evidence="1" id="KW-1133">Transmembrane helix</keyword>
<keyword evidence="1" id="KW-0472">Membrane</keyword>
<accession>A0A2S9V458</accession>
<reference evidence="3" key="1">
    <citation type="journal article" date="2020" name="Int. J. Syst. Evol. Microbiol.">
        <title>Alteromonas alba sp. nov., a marine bacterium isolated from the seawater of the West Pacific Ocean.</title>
        <authorList>
            <person name="Sun C."/>
            <person name="Wu Y.-H."/>
            <person name="Xamxidin M."/>
            <person name="Cheng H."/>
            <person name="Xu X.-W."/>
        </authorList>
    </citation>
    <scope>NUCLEOTIDE SEQUENCE [LARGE SCALE GENOMIC DNA]</scope>
    <source>
        <strain evidence="3">190</strain>
    </source>
</reference>
<keyword evidence="1" id="KW-0812">Transmembrane</keyword>
<name>A0A2S9V458_9ALTE</name>
<keyword evidence="3" id="KW-1185">Reference proteome</keyword>
<comment type="caution">
    <text evidence="2">The sequence shown here is derived from an EMBL/GenBank/DDBJ whole genome shotgun (WGS) entry which is preliminary data.</text>
</comment>
<dbReference type="OrthoDB" id="5772022at2"/>
<evidence type="ECO:0000313" key="2">
    <source>
        <dbReference type="EMBL" id="PRO71221.1"/>
    </source>
</evidence>
<evidence type="ECO:0000256" key="1">
    <source>
        <dbReference type="SAM" id="Phobius"/>
    </source>
</evidence>
<feature type="transmembrane region" description="Helical" evidence="1">
    <location>
        <begin position="29"/>
        <end position="46"/>
    </location>
</feature>
<gene>
    <name evidence="2" type="ORF">C6Y40_23270</name>
</gene>
<protein>
    <submittedName>
        <fullName evidence="2">Uncharacterized protein</fullName>
    </submittedName>
</protein>
<organism evidence="2 3">
    <name type="scientific">Alteromonas alba</name>
    <dbReference type="NCBI Taxonomy" id="2079529"/>
    <lineage>
        <taxon>Bacteria</taxon>
        <taxon>Pseudomonadati</taxon>
        <taxon>Pseudomonadota</taxon>
        <taxon>Gammaproteobacteria</taxon>
        <taxon>Alteromonadales</taxon>
        <taxon>Alteromonadaceae</taxon>
        <taxon>Alteromonas/Salinimonas group</taxon>
        <taxon>Alteromonas</taxon>
    </lineage>
</organism>